<dbReference type="PANTHER" id="PTHR33086">
    <property type="entry name" value="OS05G0468200 PROTEIN-RELATED"/>
    <property type="match status" value="1"/>
</dbReference>
<feature type="domain" description="DUF1618" evidence="1">
    <location>
        <begin position="240"/>
        <end position="362"/>
    </location>
</feature>
<sequence length="488" mass="53999">MVEQVLMGRYVQFDDQVYGFIQESGWPSVGEATQRALDAKGLTRREEREMALGAELSRYREEVEVAAFKALMLERQASGLVRKEPLPSGCDDGGYDDDYFRDILDGTDPCLSLTWAAVGEGVASLSLKIAWPPSRANSLAIIPPVSSPSRYHCHIARSGTAIATVQCLGGHNDEGYLVAELLVRRDYLNNLPGTSRATLLVWKSLGGGGEWIPTDVELPFTFDSFRADMAFAVGHAALCWVDFLTGVLLCCNNVFHLIPLPPEKTTHKHGLPEEYRSMCCCIGQDGEPFLQLVSMEGDDIPMADVMLRTWILESPLSETGWRWRLKHSVRIGDLWHDPHYDDLPLMPGYPVISTRHPHNVVYLSVHDYEYNHRRKGMQATQLYVLGVDLRLGCVVSAFKAPPENGRTLSMGFFACQFPSSYLDHQVVVAAADLEEVGAAWTRVWKSLRSTAACRLGGRRIIPTPFAQLKAPPTSSSTKVGLQCAAGLS</sequence>
<dbReference type="Pfam" id="PF07762">
    <property type="entry name" value="DUF1618"/>
    <property type="match status" value="1"/>
</dbReference>
<name>A0A835KMG3_9POAL</name>
<organism evidence="2 3">
    <name type="scientific">Digitaria exilis</name>
    <dbReference type="NCBI Taxonomy" id="1010633"/>
    <lineage>
        <taxon>Eukaryota</taxon>
        <taxon>Viridiplantae</taxon>
        <taxon>Streptophyta</taxon>
        <taxon>Embryophyta</taxon>
        <taxon>Tracheophyta</taxon>
        <taxon>Spermatophyta</taxon>
        <taxon>Magnoliopsida</taxon>
        <taxon>Liliopsida</taxon>
        <taxon>Poales</taxon>
        <taxon>Poaceae</taxon>
        <taxon>PACMAD clade</taxon>
        <taxon>Panicoideae</taxon>
        <taxon>Panicodae</taxon>
        <taxon>Paniceae</taxon>
        <taxon>Anthephorinae</taxon>
        <taxon>Digitaria</taxon>
    </lineage>
</organism>
<evidence type="ECO:0000313" key="3">
    <source>
        <dbReference type="Proteomes" id="UP000636709"/>
    </source>
</evidence>
<dbReference type="PANTHER" id="PTHR33086:SF52">
    <property type="entry name" value="OS09G0128900 PROTEIN"/>
    <property type="match status" value="1"/>
</dbReference>
<dbReference type="Proteomes" id="UP000636709">
    <property type="component" value="Unassembled WGS sequence"/>
</dbReference>
<gene>
    <name evidence="2" type="ORF">HU200_011808</name>
</gene>
<evidence type="ECO:0000313" key="2">
    <source>
        <dbReference type="EMBL" id="KAF8753152.1"/>
    </source>
</evidence>
<dbReference type="InterPro" id="IPR011676">
    <property type="entry name" value="DUF1618"/>
</dbReference>
<dbReference type="AlphaFoldDB" id="A0A835KMG3"/>
<dbReference type="EMBL" id="JACEFO010000910">
    <property type="protein sequence ID" value="KAF8753152.1"/>
    <property type="molecule type" value="Genomic_DNA"/>
</dbReference>
<keyword evidence="3" id="KW-1185">Reference proteome</keyword>
<dbReference type="OrthoDB" id="10548233at2759"/>
<reference evidence="2" key="1">
    <citation type="submission" date="2020-07" db="EMBL/GenBank/DDBJ databases">
        <title>Genome sequence and genetic diversity analysis of an under-domesticated orphan crop, white fonio (Digitaria exilis).</title>
        <authorList>
            <person name="Bennetzen J.L."/>
            <person name="Chen S."/>
            <person name="Ma X."/>
            <person name="Wang X."/>
            <person name="Yssel A.E.J."/>
            <person name="Chaluvadi S.R."/>
            <person name="Johnson M."/>
            <person name="Gangashetty P."/>
            <person name="Hamidou F."/>
            <person name="Sanogo M.D."/>
            <person name="Zwaenepoel A."/>
            <person name="Wallace J."/>
            <person name="Van De Peer Y."/>
            <person name="Van Deynze A."/>
        </authorList>
    </citation>
    <scope>NUCLEOTIDE SEQUENCE</scope>
    <source>
        <tissue evidence="2">Leaves</tissue>
    </source>
</reference>
<accession>A0A835KMG3</accession>
<comment type="caution">
    <text evidence="2">The sequence shown here is derived from an EMBL/GenBank/DDBJ whole genome shotgun (WGS) entry which is preliminary data.</text>
</comment>
<evidence type="ECO:0000259" key="1">
    <source>
        <dbReference type="Pfam" id="PF07762"/>
    </source>
</evidence>
<protein>
    <recommendedName>
        <fullName evidence="1">DUF1618 domain-containing protein</fullName>
    </recommendedName>
</protein>
<proteinExistence type="predicted"/>